<dbReference type="AlphaFoldDB" id="A0AAD4IKH8"/>
<gene>
    <name evidence="1" type="ORF">G6011_01767</name>
</gene>
<reference evidence="1" key="1">
    <citation type="submission" date="2021-07" db="EMBL/GenBank/DDBJ databases">
        <title>Genome Resource of American Ginseng Black Spot Pathogen Alternaria panax.</title>
        <authorList>
            <person name="Qiu C."/>
            <person name="Wang W."/>
            <person name="Liu Z."/>
        </authorList>
    </citation>
    <scope>NUCLEOTIDE SEQUENCE</scope>
    <source>
        <strain evidence="1">BNCC115425</strain>
    </source>
</reference>
<evidence type="ECO:0000313" key="2">
    <source>
        <dbReference type="Proteomes" id="UP001199106"/>
    </source>
</evidence>
<keyword evidence="2" id="KW-1185">Reference proteome</keyword>
<comment type="caution">
    <text evidence="1">The sequence shown here is derived from an EMBL/GenBank/DDBJ whole genome shotgun (WGS) entry which is preliminary data.</text>
</comment>
<protein>
    <recommendedName>
        <fullName evidence="3">F-box domain-containing protein</fullName>
    </recommendedName>
</protein>
<evidence type="ECO:0008006" key="3">
    <source>
        <dbReference type="Google" id="ProtNLM"/>
    </source>
</evidence>
<organism evidence="1 2">
    <name type="scientific">Alternaria panax</name>
    <dbReference type="NCBI Taxonomy" id="48097"/>
    <lineage>
        <taxon>Eukaryota</taxon>
        <taxon>Fungi</taxon>
        <taxon>Dikarya</taxon>
        <taxon>Ascomycota</taxon>
        <taxon>Pezizomycotina</taxon>
        <taxon>Dothideomycetes</taxon>
        <taxon>Pleosporomycetidae</taxon>
        <taxon>Pleosporales</taxon>
        <taxon>Pleosporineae</taxon>
        <taxon>Pleosporaceae</taxon>
        <taxon>Alternaria</taxon>
        <taxon>Alternaria sect. Panax</taxon>
    </lineage>
</organism>
<sequence>MPASPPQKMNGAILELPGEIRNHIYAMAIYPDLSSIVIANCTKPEHLAASVLHLPLFRVCRQIRAECISYVCATFHLRILGLQTAIVFFNCAGTAVSEIKAFALVQPAMSILESTESRDRVNYFFAALDRMDELNEVILEGTGRMPTLEQGEKQMEFVRRLKDFSQGGMNVQVRFGEEWVL</sequence>
<proteinExistence type="predicted"/>
<dbReference type="EMBL" id="JAANER010000001">
    <property type="protein sequence ID" value="KAG9196646.1"/>
    <property type="molecule type" value="Genomic_DNA"/>
</dbReference>
<evidence type="ECO:0000313" key="1">
    <source>
        <dbReference type="EMBL" id="KAG9196646.1"/>
    </source>
</evidence>
<accession>A0AAD4IKH8</accession>
<dbReference type="Proteomes" id="UP001199106">
    <property type="component" value="Unassembled WGS sequence"/>
</dbReference>
<name>A0AAD4IKH8_9PLEO</name>